<sequence>MERRYLPLRPAAAGSRVPERRSPEPLEPKRRRVGVAVACNSCRRRKIRCDGRRPTCTQCHDQTTRCAYRHEPSSDSPDATVAEVIEILNVLPGAESVRLLSSLRGERDASKILSVVRGGLGRHERASDQPSATTVMGAPFKTLELEVQNPVAYPTLEPFDPGSFMREPYRGLTTAAKDDDMAPRPLHKTPQNNTRAHGRASPAEQGPSRNPRSRQNHLPQQPPTADDTVSPPRAAGTYTPDLCDARLQNLEIRHWTNVDIDNSTAARCISLYLQTDHPLLGHFDPELFISHLTKGENRYCSPLLVNALLYWASQMYTVMDPRTNKFAMSFCSEAERMWNEELGNDNVVNIAAAQFLSLGFLGHGRDHKVLQYLAHALHMGNRMGLIDCDTDDTSTTYPIEGLTVEESRARLYAAWGLFNWITQVHQLMSLFYHQPGLNCPKRPPNLPIPGGDRSGEQADPDMAQTLPLPSFMGKTFAHLCHFWRIVHEITLVYHSDPSPAFFDDHTALRFAEYKFRELLAWSNGLPSHLLRGENRPHHVQILHLWFHAAVLELFRPCVQTSTAAKRRLRTFTSTASSPAAVCNASVEQLKRLTLHFRLNYKSSTYTILWHTALIYVANALLHDSKEEGWFSYFLLCVYGYERLRRSWRVTEAVAKALLAMSLRNGDISSQMARHILQDLERKKLSEMPERIRAPFPVDLDLALSDPKSAMAENLADKFEYTAMLGDYTHEFDSSELN</sequence>
<name>A0A2U3EQQ3_PURLI</name>
<dbReference type="InterPro" id="IPR036864">
    <property type="entry name" value="Zn2-C6_fun-type_DNA-bd_sf"/>
</dbReference>
<protein>
    <submittedName>
        <fullName evidence="5">N-terminal fungal transcription regulatory domain-containing protein</fullName>
    </submittedName>
    <submittedName>
        <fullName evidence="4">Transcriptional regulator family: Fungal Specific TF</fullName>
    </submittedName>
</protein>
<dbReference type="Proteomes" id="UP000245956">
    <property type="component" value="Unassembled WGS sequence"/>
</dbReference>
<dbReference type="Pfam" id="PF00172">
    <property type="entry name" value="Zn_clus"/>
    <property type="match status" value="1"/>
</dbReference>
<dbReference type="PROSITE" id="PS00463">
    <property type="entry name" value="ZN2_CY6_FUNGAL_1"/>
    <property type="match status" value="1"/>
</dbReference>
<dbReference type="GO" id="GO:0008270">
    <property type="term" value="F:zinc ion binding"/>
    <property type="evidence" value="ECO:0007669"/>
    <property type="project" value="InterPro"/>
</dbReference>
<reference evidence="5 6" key="2">
    <citation type="journal article" date="2016" name="Front. Microbiol.">
        <title>Genome and transcriptome sequences reveal the specific parasitism of the nematophagous Purpureocillium lilacinum 36-1.</title>
        <authorList>
            <person name="Xie J."/>
            <person name="Li S."/>
            <person name="Mo C."/>
            <person name="Xiao X."/>
            <person name="Peng D."/>
            <person name="Wang G."/>
            <person name="Xiao Y."/>
        </authorList>
    </citation>
    <scope>NUCLEOTIDE SEQUENCE [LARGE SCALE GENOMIC DNA]</scope>
    <source>
        <strain evidence="5 6">36-1</strain>
    </source>
</reference>
<dbReference type="PROSITE" id="PS50048">
    <property type="entry name" value="ZN2_CY6_FUNGAL_2"/>
    <property type="match status" value="1"/>
</dbReference>
<dbReference type="Gene3D" id="4.10.240.10">
    <property type="entry name" value="Zn(2)-C6 fungal-type DNA-binding domain"/>
    <property type="match status" value="1"/>
</dbReference>
<dbReference type="EMBL" id="LCWV01000001">
    <property type="protein sequence ID" value="PWI76825.1"/>
    <property type="molecule type" value="Genomic_DNA"/>
</dbReference>
<accession>A0A2U3EQQ3</accession>
<dbReference type="InterPro" id="IPR053187">
    <property type="entry name" value="Notoamide_regulator"/>
</dbReference>
<evidence type="ECO:0000313" key="5">
    <source>
        <dbReference type="EMBL" id="PWI76825.1"/>
    </source>
</evidence>
<evidence type="ECO:0000313" key="6">
    <source>
        <dbReference type="Proteomes" id="UP000245956"/>
    </source>
</evidence>
<organism evidence="5 6">
    <name type="scientific">Purpureocillium lilacinum</name>
    <name type="common">Paecilomyces lilacinus</name>
    <dbReference type="NCBI Taxonomy" id="33203"/>
    <lineage>
        <taxon>Eukaryota</taxon>
        <taxon>Fungi</taxon>
        <taxon>Dikarya</taxon>
        <taxon>Ascomycota</taxon>
        <taxon>Pezizomycotina</taxon>
        <taxon>Sordariomycetes</taxon>
        <taxon>Hypocreomycetidae</taxon>
        <taxon>Hypocreales</taxon>
        <taxon>Ophiocordycipitaceae</taxon>
        <taxon>Purpureocillium</taxon>
    </lineage>
</organism>
<evidence type="ECO:0000313" key="4">
    <source>
        <dbReference type="EMBL" id="KAK4092190.1"/>
    </source>
</evidence>
<dbReference type="CDD" id="cd00067">
    <property type="entry name" value="GAL4"/>
    <property type="match status" value="1"/>
</dbReference>
<feature type="compositionally biased region" description="Basic and acidic residues" evidence="2">
    <location>
        <begin position="17"/>
        <end position="28"/>
    </location>
</feature>
<dbReference type="CDD" id="cd12148">
    <property type="entry name" value="fungal_TF_MHR"/>
    <property type="match status" value="1"/>
</dbReference>
<comment type="caution">
    <text evidence="5">The sequence shown here is derived from an EMBL/GenBank/DDBJ whole genome shotgun (WGS) entry which is preliminary data.</text>
</comment>
<evidence type="ECO:0000256" key="1">
    <source>
        <dbReference type="ARBA" id="ARBA00023242"/>
    </source>
</evidence>
<dbReference type="SMART" id="SM00066">
    <property type="entry name" value="GAL4"/>
    <property type="match status" value="1"/>
</dbReference>
<reference evidence="5" key="1">
    <citation type="submission" date="2015-05" db="EMBL/GenBank/DDBJ databases">
        <authorList>
            <person name="Wang D.B."/>
            <person name="Wang M."/>
        </authorList>
    </citation>
    <scope>NUCLEOTIDE SEQUENCE</scope>
    <source>
        <strain evidence="5">36-1</strain>
    </source>
</reference>
<feature type="region of interest" description="Disordered" evidence="2">
    <location>
        <begin position="1"/>
        <end position="31"/>
    </location>
</feature>
<feature type="region of interest" description="Disordered" evidence="2">
    <location>
        <begin position="175"/>
        <end position="240"/>
    </location>
</feature>
<dbReference type="PANTHER" id="PTHR47256">
    <property type="entry name" value="ZN(II)2CYS6 TRANSCRIPTION FACTOR (EUROFUNG)-RELATED"/>
    <property type="match status" value="1"/>
</dbReference>
<gene>
    <name evidence="5" type="ORF">PCL_04019</name>
    <name evidence="4" type="ORF">Purlil1_3443</name>
</gene>
<reference evidence="4" key="3">
    <citation type="submission" date="2023-11" db="EMBL/GenBank/DDBJ databases">
        <authorList>
            <person name="Beijen E."/>
            <person name="Ohm R.A."/>
        </authorList>
    </citation>
    <scope>NUCLEOTIDE SEQUENCE</scope>
    <source>
        <strain evidence="4">CBS 150709</strain>
    </source>
</reference>
<feature type="domain" description="Zn(2)-C6 fungal-type" evidence="3">
    <location>
        <begin position="38"/>
        <end position="68"/>
    </location>
</feature>
<feature type="region of interest" description="Disordered" evidence="2">
    <location>
        <begin position="442"/>
        <end position="461"/>
    </location>
</feature>
<proteinExistence type="predicted"/>
<dbReference type="InterPro" id="IPR001138">
    <property type="entry name" value="Zn2Cys6_DnaBD"/>
</dbReference>
<keyword evidence="1" id="KW-0539">Nucleus</keyword>
<evidence type="ECO:0000313" key="7">
    <source>
        <dbReference type="Proteomes" id="UP001287286"/>
    </source>
</evidence>
<dbReference type="SUPFAM" id="SSF57701">
    <property type="entry name" value="Zn2/Cys6 DNA-binding domain"/>
    <property type="match status" value="1"/>
</dbReference>
<evidence type="ECO:0000256" key="2">
    <source>
        <dbReference type="SAM" id="MobiDB-lite"/>
    </source>
</evidence>
<keyword evidence="7" id="KW-1185">Reference proteome</keyword>
<reference evidence="4 7" key="4">
    <citation type="journal article" date="2024" name="Microbiol. Resour. Announc.">
        <title>Genome annotations for the ascomycete fungi Trichoderma harzianum, Trichoderma aggressivum, and Purpureocillium lilacinum.</title>
        <authorList>
            <person name="Beijen E.P.W."/>
            <person name="Ohm R.A."/>
        </authorList>
    </citation>
    <scope>NUCLEOTIDE SEQUENCE [LARGE SCALE GENOMIC DNA]</scope>
    <source>
        <strain evidence="4 7">CBS 150709</strain>
    </source>
</reference>
<dbReference type="Proteomes" id="UP001287286">
    <property type="component" value="Unassembled WGS sequence"/>
</dbReference>
<dbReference type="AlphaFoldDB" id="A0A2U3EQQ3"/>
<dbReference type="PANTHER" id="PTHR47256:SF1">
    <property type="entry name" value="ZN(II)2CYS6 TRANSCRIPTION FACTOR (EUROFUNG)"/>
    <property type="match status" value="1"/>
</dbReference>
<dbReference type="EMBL" id="JAWRVI010000009">
    <property type="protein sequence ID" value="KAK4092190.1"/>
    <property type="molecule type" value="Genomic_DNA"/>
</dbReference>
<dbReference type="GO" id="GO:0000981">
    <property type="term" value="F:DNA-binding transcription factor activity, RNA polymerase II-specific"/>
    <property type="evidence" value="ECO:0007669"/>
    <property type="project" value="InterPro"/>
</dbReference>
<evidence type="ECO:0000259" key="3">
    <source>
        <dbReference type="PROSITE" id="PS50048"/>
    </source>
</evidence>